<keyword evidence="2" id="KW-0597">Phosphoprotein</keyword>
<proteinExistence type="predicted"/>
<dbReference type="Proteomes" id="UP000463951">
    <property type="component" value="Chromosome"/>
</dbReference>
<dbReference type="SUPFAM" id="SSF47336">
    <property type="entry name" value="ACP-like"/>
    <property type="match status" value="1"/>
</dbReference>
<dbReference type="EMBL" id="AP019620">
    <property type="protein sequence ID" value="BBJ43715.1"/>
    <property type="molecule type" value="Genomic_DNA"/>
</dbReference>
<gene>
    <name evidence="6" type="ORF">SSPO_064330</name>
</gene>
<dbReference type="GO" id="GO:0004312">
    <property type="term" value="F:fatty acid synthase activity"/>
    <property type="evidence" value="ECO:0007669"/>
    <property type="project" value="TreeGrafter"/>
</dbReference>
<feature type="domain" description="Carrier" evidence="5">
    <location>
        <begin position="1"/>
        <end position="54"/>
    </location>
</feature>
<evidence type="ECO:0000256" key="4">
    <source>
        <dbReference type="ARBA" id="ARBA00023268"/>
    </source>
</evidence>
<keyword evidence="4" id="KW-0511">Multifunctional enzyme</keyword>
<evidence type="ECO:0000313" key="7">
    <source>
        <dbReference type="Proteomes" id="UP000463951"/>
    </source>
</evidence>
<keyword evidence="1" id="KW-0596">Phosphopantetheine</keyword>
<evidence type="ECO:0000313" key="6">
    <source>
        <dbReference type="EMBL" id="BBJ43715.1"/>
    </source>
</evidence>
<dbReference type="Gene3D" id="1.10.1200.10">
    <property type="entry name" value="ACP-like"/>
    <property type="match status" value="1"/>
</dbReference>
<evidence type="ECO:0000256" key="2">
    <source>
        <dbReference type="ARBA" id="ARBA00022553"/>
    </source>
</evidence>
<dbReference type="PROSITE" id="PS50075">
    <property type="entry name" value="CARRIER"/>
    <property type="match status" value="1"/>
</dbReference>
<accession>A0A499UNS7</accession>
<dbReference type="AlphaFoldDB" id="A0A499UNS7"/>
<dbReference type="GO" id="GO:0031177">
    <property type="term" value="F:phosphopantetheine binding"/>
    <property type="evidence" value="ECO:0007669"/>
    <property type="project" value="InterPro"/>
</dbReference>
<dbReference type="GO" id="GO:0006633">
    <property type="term" value="P:fatty acid biosynthetic process"/>
    <property type="evidence" value="ECO:0007669"/>
    <property type="project" value="TreeGrafter"/>
</dbReference>
<dbReference type="InterPro" id="IPR036736">
    <property type="entry name" value="ACP-like_sf"/>
</dbReference>
<evidence type="ECO:0000259" key="5">
    <source>
        <dbReference type="PROSITE" id="PS50075"/>
    </source>
</evidence>
<name>A0A499UNS7_9ACTN</name>
<evidence type="ECO:0000256" key="1">
    <source>
        <dbReference type="ARBA" id="ARBA00022450"/>
    </source>
</evidence>
<dbReference type="GO" id="GO:0017000">
    <property type="term" value="P:antibiotic biosynthetic process"/>
    <property type="evidence" value="ECO:0007669"/>
    <property type="project" value="UniProtKB-ARBA"/>
</dbReference>
<dbReference type="InterPro" id="IPR020806">
    <property type="entry name" value="PKS_PP-bd"/>
</dbReference>
<dbReference type="InterPro" id="IPR009081">
    <property type="entry name" value="PP-bd_ACP"/>
</dbReference>
<dbReference type="PANTHER" id="PTHR43775:SF51">
    <property type="entry name" value="INACTIVE PHENOLPHTHIOCEROL SYNTHESIS POLYKETIDE SYNTHASE TYPE I PKS1-RELATED"/>
    <property type="match status" value="1"/>
</dbReference>
<reference evidence="6 7" key="1">
    <citation type="journal article" date="2020" name="Int. J. Syst. Evol. Microbiol.">
        <title>Reclassification of Streptomyces castelarensis and Streptomyces sporoclivatus as later heterotypic synonyms of Streptomyces antimycoticus.</title>
        <authorList>
            <person name="Komaki H."/>
            <person name="Tamura T."/>
        </authorList>
    </citation>
    <scope>NUCLEOTIDE SEQUENCE [LARGE SCALE GENOMIC DNA]</scope>
    <source>
        <strain evidence="6 7">NBRC 100767</strain>
    </source>
</reference>
<dbReference type="PANTHER" id="PTHR43775">
    <property type="entry name" value="FATTY ACID SYNTHASE"/>
    <property type="match status" value="1"/>
</dbReference>
<dbReference type="InterPro" id="IPR006162">
    <property type="entry name" value="Ppantetheine_attach_site"/>
</dbReference>
<dbReference type="Pfam" id="PF00550">
    <property type="entry name" value="PP-binding"/>
    <property type="match status" value="1"/>
</dbReference>
<keyword evidence="3" id="KW-0808">Transferase</keyword>
<dbReference type="SMART" id="SM00823">
    <property type="entry name" value="PKS_PP"/>
    <property type="match status" value="1"/>
</dbReference>
<dbReference type="SMART" id="SM01294">
    <property type="entry name" value="PKS_PP_betabranch"/>
    <property type="match status" value="1"/>
</dbReference>
<dbReference type="PROSITE" id="PS00012">
    <property type="entry name" value="PHOSPHOPANTETHEINE"/>
    <property type="match status" value="1"/>
</dbReference>
<dbReference type="InterPro" id="IPR050091">
    <property type="entry name" value="PKS_NRPS_Biosynth_Enz"/>
</dbReference>
<evidence type="ECO:0000256" key="3">
    <source>
        <dbReference type="ARBA" id="ARBA00022679"/>
    </source>
</evidence>
<sequence length="138" mass="14762">MDAGRGFLDLGFDSLTAVDLRNRLGAAAGLRLPVTLIFDYPTPTALAGYLREELSLDGAAGAAGHPPVHAELDKLEAILATIAPDDIERPGITTRLRDLLSKWNETQSATDSTAEDREIQSATADEIFDLLDDELGLS</sequence>
<protein>
    <recommendedName>
        <fullName evidence="5">Carrier domain-containing protein</fullName>
    </recommendedName>
</protein>
<organism evidence="6 7">
    <name type="scientific">Streptomyces antimycoticus</name>
    <dbReference type="NCBI Taxonomy" id="68175"/>
    <lineage>
        <taxon>Bacteria</taxon>
        <taxon>Bacillati</taxon>
        <taxon>Actinomycetota</taxon>
        <taxon>Actinomycetes</taxon>
        <taxon>Kitasatosporales</taxon>
        <taxon>Streptomycetaceae</taxon>
        <taxon>Streptomyces</taxon>
        <taxon>Streptomyces violaceusniger group</taxon>
    </lineage>
</organism>